<evidence type="ECO:0000259" key="1">
    <source>
        <dbReference type="Pfam" id="PF24623"/>
    </source>
</evidence>
<evidence type="ECO:0000313" key="2">
    <source>
        <dbReference type="EMBL" id="UZK54058.1"/>
    </source>
</evidence>
<protein>
    <recommendedName>
        <fullName evidence="1">DNA-binding phage zinc finger domain-containing protein</fullName>
    </recommendedName>
</protein>
<name>A0ABY6PPC8_9ACTN</name>
<reference evidence="2" key="1">
    <citation type="journal article" date="2022" name="Front. Microbiol.">
        <title>Mirubactin C rescues the lethal effect of cell wall biosynthesis mutations in Bacillus subtilis.</title>
        <authorList>
            <person name="Kepplinger B."/>
            <person name="Wen X."/>
            <person name="Tyler A.R."/>
            <person name="Kim B.Y."/>
            <person name="Brown J."/>
            <person name="Banks P."/>
            <person name="Dashti Y."/>
            <person name="Mackenzie E.S."/>
            <person name="Wills C."/>
            <person name="Kawai Y."/>
            <person name="Waldron K.J."/>
            <person name="Allenby N.E.E."/>
            <person name="Wu L.J."/>
            <person name="Hall M.J."/>
            <person name="Errington J."/>
        </authorList>
    </citation>
    <scope>NUCLEOTIDE SEQUENCE</scope>
    <source>
        <strain evidence="2">MDA8-470</strain>
    </source>
</reference>
<dbReference type="InterPro" id="IPR056911">
    <property type="entry name" value="Phage_Znf_bind_put"/>
</dbReference>
<dbReference type="EMBL" id="CP098740">
    <property type="protein sequence ID" value="UZK54058.1"/>
    <property type="molecule type" value="Genomic_DNA"/>
</dbReference>
<dbReference type="Pfam" id="PF24623">
    <property type="entry name" value="Phage_zn_bind_8"/>
    <property type="match status" value="1"/>
</dbReference>
<sequence>MNTAEAGRLLMHAAAFDNRQPSAAAAEAWAAALASMPFDQDTLAAVARYYATPPARPGDRLWIQPHDIRTHRAAIRNDRLTGFVYEPQPDDDNPAAYLRNLRQQRALVAGGHRPAEVRAALPPADSDRLKGTLELVGRIVPDDEDEPAASPLSIPCPQCRARLGQQCVRAGHPITTPHVARIRVANGGPAIDPADQQAADDRRAAAAAYLARLTDDERAELAAFEQQQKDAS</sequence>
<keyword evidence="3" id="KW-1185">Reference proteome</keyword>
<proteinExistence type="predicted"/>
<gene>
    <name evidence="2" type="ORF">NEH16_07755</name>
</gene>
<dbReference type="Proteomes" id="UP001164963">
    <property type="component" value="Chromosome"/>
</dbReference>
<evidence type="ECO:0000313" key="3">
    <source>
        <dbReference type="Proteomes" id="UP001164963"/>
    </source>
</evidence>
<organism evidence="2 3">
    <name type="scientific">Streptomyces drozdowiczii</name>
    <dbReference type="NCBI Taxonomy" id="202862"/>
    <lineage>
        <taxon>Bacteria</taxon>
        <taxon>Bacillati</taxon>
        <taxon>Actinomycetota</taxon>
        <taxon>Actinomycetes</taxon>
        <taxon>Kitasatosporales</taxon>
        <taxon>Streptomycetaceae</taxon>
        <taxon>Streptomyces</taxon>
    </lineage>
</organism>
<dbReference type="RefSeq" id="WP_265540461.1">
    <property type="nucleotide sequence ID" value="NZ_CP098740.1"/>
</dbReference>
<accession>A0ABY6PPC8</accession>
<feature type="domain" description="DNA-binding phage zinc finger" evidence="1">
    <location>
        <begin position="146"/>
        <end position="197"/>
    </location>
</feature>